<dbReference type="InParanoid" id="A0A5J5F5H3"/>
<dbReference type="Proteomes" id="UP000326924">
    <property type="component" value="Unassembled WGS sequence"/>
</dbReference>
<organism evidence="2 3">
    <name type="scientific">Sphaerosporella brunnea</name>
    <dbReference type="NCBI Taxonomy" id="1250544"/>
    <lineage>
        <taxon>Eukaryota</taxon>
        <taxon>Fungi</taxon>
        <taxon>Dikarya</taxon>
        <taxon>Ascomycota</taxon>
        <taxon>Pezizomycotina</taxon>
        <taxon>Pezizomycetes</taxon>
        <taxon>Pezizales</taxon>
        <taxon>Pyronemataceae</taxon>
        <taxon>Sphaerosporella</taxon>
    </lineage>
</organism>
<evidence type="ECO:0000313" key="2">
    <source>
        <dbReference type="EMBL" id="KAA8911297.1"/>
    </source>
</evidence>
<dbReference type="AlphaFoldDB" id="A0A5J5F5H3"/>
<comment type="caution">
    <text evidence="2">The sequence shown here is derived from an EMBL/GenBank/DDBJ whole genome shotgun (WGS) entry which is preliminary data.</text>
</comment>
<dbReference type="EMBL" id="VXIS01000037">
    <property type="protein sequence ID" value="KAA8911297.1"/>
    <property type="molecule type" value="Genomic_DNA"/>
</dbReference>
<protein>
    <submittedName>
        <fullName evidence="2">Uncharacterized protein</fullName>
    </submittedName>
</protein>
<feature type="region of interest" description="Disordered" evidence="1">
    <location>
        <begin position="1"/>
        <end position="54"/>
    </location>
</feature>
<proteinExistence type="predicted"/>
<gene>
    <name evidence="2" type="ORF">FN846DRAFT_449073</name>
</gene>
<sequence length="210" mass="22626">MPGESPPSMPIKETPRRRSSTVPPNAPSSSPPRRTLSARKAQPPREPADPRMDNVFSWSASSRTRFVELAALQSLVSRTPSDPAAQASKLKSWEHDADKHAAAGWRVLPSKVERDTADNFAFLAAADAGAEFVSAVCVEERSAGGLAFRLAMNEGAMNEGVPQRIVDGLNRLCKTLENAAANGGFGCPLLLLLWSVLTGMSRQERTETQT</sequence>
<reference evidence="2 3" key="1">
    <citation type="submission" date="2019-09" db="EMBL/GenBank/DDBJ databases">
        <title>Draft genome of the ectomycorrhizal ascomycete Sphaerosporella brunnea.</title>
        <authorList>
            <consortium name="DOE Joint Genome Institute"/>
            <person name="Benucci G.M."/>
            <person name="Marozzi G."/>
            <person name="Antonielli L."/>
            <person name="Sanchez S."/>
            <person name="Marco P."/>
            <person name="Wang X."/>
            <person name="Falini L.B."/>
            <person name="Barry K."/>
            <person name="Haridas S."/>
            <person name="Lipzen A."/>
            <person name="Labutti K."/>
            <person name="Grigoriev I.V."/>
            <person name="Murat C."/>
            <person name="Martin F."/>
            <person name="Albertini E."/>
            <person name="Donnini D."/>
            <person name="Bonito G."/>
        </authorList>
    </citation>
    <scope>NUCLEOTIDE SEQUENCE [LARGE SCALE GENOMIC DNA]</scope>
    <source>
        <strain evidence="2 3">Sb_GMNB300</strain>
    </source>
</reference>
<evidence type="ECO:0000313" key="3">
    <source>
        <dbReference type="Proteomes" id="UP000326924"/>
    </source>
</evidence>
<accession>A0A5J5F5H3</accession>
<evidence type="ECO:0000256" key="1">
    <source>
        <dbReference type="SAM" id="MobiDB-lite"/>
    </source>
</evidence>
<keyword evidence="3" id="KW-1185">Reference proteome</keyword>
<dbReference type="OrthoDB" id="4851849at2759"/>
<name>A0A5J5F5H3_9PEZI</name>